<feature type="short sequence motif" description="Histidine triad motif" evidence="2 3">
    <location>
        <begin position="102"/>
        <end position="106"/>
    </location>
</feature>
<feature type="domain" description="HIT" evidence="4">
    <location>
        <begin position="9"/>
        <end position="118"/>
    </location>
</feature>
<dbReference type="Gene3D" id="3.30.428.10">
    <property type="entry name" value="HIT-like"/>
    <property type="match status" value="1"/>
</dbReference>
<dbReference type="GO" id="GO:0003824">
    <property type="term" value="F:catalytic activity"/>
    <property type="evidence" value="ECO:0007669"/>
    <property type="project" value="InterPro"/>
</dbReference>
<dbReference type="AlphaFoldDB" id="A0A4D4J425"/>
<dbReference type="InterPro" id="IPR036265">
    <property type="entry name" value="HIT-like_sf"/>
</dbReference>
<evidence type="ECO:0000259" key="4">
    <source>
        <dbReference type="PROSITE" id="PS51084"/>
    </source>
</evidence>
<organism evidence="5 6">
    <name type="scientific">Gandjariella thermophila</name>
    <dbReference type="NCBI Taxonomy" id="1931992"/>
    <lineage>
        <taxon>Bacteria</taxon>
        <taxon>Bacillati</taxon>
        <taxon>Actinomycetota</taxon>
        <taxon>Actinomycetes</taxon>
        <taxon>Pseudonocardiales</taxon>
        <taxon>Pseudonocardiaceae</taxon>
        <taxon>Gandjariella</taxon>
    </lineage>
</organism>
<dbReference type="Pfam" id="PF01230">
    <property type="entry name" value="HIT"/>
    <property type="match status" value="1"/>
</dbReference>
<sequence length="118" mass="12306">MRGVSSECLFCRIVAGAIPAKVVHETDTVLAFQDVNPQAPTHVLVIPKEHYPDAATMANADPALAGEVLATAGEAAKISGVDASGYRLVFNTGADATQTVFHVHCHVIGGRAMTWPPG</sequence>
<dbReference type="SUPFAM" id="SSF54197">
    <property type="entry name" value="HIT-like"/>
    <property type="match status" value="1"/>
</dbReference>
<evidence type="ECO:0000256" key="2">
    <source>
        <dbReference type="PIRSR" id="PIRSR601310-3"/>
    </source>
</evidence>
<evidence type="ECO:0000256" key="1">
    <source>
        <dbReference type="PIRSR" id="PIRSR601310-1"/>
    </source>
</evidence>
<feature type="active site" description="Tele-AMP-histidine intermediate" evidence="1">
    <location>
        <position position="104"/>
    </location>
</feature>
<name>A0A4D4J425_9PSEU</name>
<gene>
    <name evidence="5" type="ORF">GTS_14550</name>
</gene>
<accession>A0A4D4J425</accession>
<dbReference type="Proteomes" id="UP000298860">
    <property type="component" value="Unassembled WGS sequence"/>
</dbReference>
<proteinExistence type="predicted"/>
<dbReference type="InterPro" id="IPR011146">
    <property type="entry name" value="HIT-like"/>
</dbReference>
<dbReference type="PROSITE" id="PS51084">
    <property type="entry name" value="HIT_2"/>
    <property type="match status" value="1"/>
</dbReference>
<protein>
    <submittedName>
        <fullName evidence="5">Histidine triad nucleotide-binding protein</fullName>
    </submittedName>
</protein>
<dbReference type="CDD" id="cd01276">
    <property type="entry name" value="PKCI_related"/>
    <property type="match status" value="1"/>
</dbReference>
<dbReference type="EMBL" id="BJFL01000004">
    <property type="protein sequence ID" value="GDY29822.1"/>
    <property type="molecule type" value="Genomic_DNA"/>
</dbReference>
<dbReference type="PANTHER" id="PTHR23089">
    <property type="entry name" value="HISTIDINE TRIAD HIT PROTEIN"/>
    <property type="match status" value="1"/>
</dbReference>
<dbReference type="PRINTS" id="PR00332">
    <property type="entry name" value="HISTRIAD"/>
</dbReference>
<keyword evidence="6" id="KW-1185">Reference proteome</keyword>
<evidence type="ECO:0000313" key="5">
    <source>
        <dbReference type="EMBL" id="GDY29822.1"/>
    </source>
</evidence>
<dbReference type="InterPro" id="IPR001310">
    <property type="entry name" value="Histidine_triad_HIT"/>
</dbReference>
<evidence type="ECO:0000256" key="3">
    <source>
        <dbReference type="PROSITE-ProRule" id="PRU00464"/>
    </source>
</evidence>
<evidence type="ECO:0000313" key="6">
    <source>
        <dbReference type="Proteomes" id="UP000298860"/>
    </source>
</evidence>
<comment type="caution">
    <text evidence="5">The sequence shown here is derived from an EMBL/GenBank/DDBJ whole genome shotgun (WGS) entry which is preliminary data.</text>
</comment>
<reference evidence="6" key="1">
    <citation type="submission" date="2019-04" db="EMBL/GenBank/DDBJ databases">
        <title>Draft genome sequence of Pseudonocardiaceae bacterium SL3-2-4.</title>
        <authorList>
            <person name="Ningsih F."/>
            <person name="Yokota A."/>
            <person name="Sakai Y."/>
            <person name="Nanatani K."/>
            <person name="Yabe S."/>
            <person name="Oetari A."/>
            <person name="Sjamsuridzal W."/>
        </authorList>
    </citation>
    <scope>NUCLEOTIDE SEQUENCE [LARGE SCALE GENOMIC DNA]</scope>
    <source>
        <strain evidence="6">SL3-2-4</strain>
    </source>
</reference>